<sequence length="76" mass="8945">MGTRTARTPREGWRTQGSYEYRVVTIGQETSRSDARRLLTEEAEYGRWELARTRLYAGGGRKVWLRRKIIRVQSTL</sequence>
<dbReference type="Proteomes" id="UP000664209">
    <property type="component" value="Unassembled WGS sequence"/>
</dbReference>
<gene>
    <name evidence="1" type="ORF">J4G33_00355</name>
</gene>
<accession>A0A939RU52</accession>
<dbReference type="EMBL" id="JAGEMK010000001">
    <property type="protein sequence ID" value="MBO1750248.1"/>
    <property type="molecule type" value="Genomic_DNA"/>
</dbReference>
<dbReference type="InterPro" id="IPR043758">
    <property type="entry name" value="DUF5703"/>
</dbReference>
<keyword evidence="2" id="KW-1185">Reference proteome</keyword>
<dbReference type="RefSeq" id="WP_208053922.1">
    <property type="nucleotide sequence ID" value="NZ_JAGEMK010000001.1"/>
</dbReference>
<reference evidence="1" key="1">
    <citation type="submission" date="2021-03" db="EMBL/GenBank/DDBJ databases">
        <title>Actinotalea soli sp. nov., isolated from soil.</title>
        <authorList>
            <person name="Ping W."/>
            <person name="Zhang J."/>
        </authorList>
    </citation>
    <scope>NUCLEOTIDE SEQUENCE</scope>
    <source>
        <strain evidence="1">BY-33</strain>
    </source>
</reference>
<dbReference type="AlphaFoldDB" id="A0A939RU52"/>
<dbReference type="Pfam" id="PF18963">
    <property type="entry name" value="DUF5703"/>
    <property type="match status" value="1"/>
</dbReference>
<comment type="caution">
    <text evidence="1">The sequence shown here is derived from an EMBL/GenBank/DDBJ whole genome shotgun (WGS) entry which is preliminary data.</text>
</comment>
<name>A0A939RU52_9CELL</name>
<organism evidence="1 2">
    <name type="scientific">Actinotalea soli</name>
    <dbReference type="NCBI Taxonomy" id="2819234"/>
    <lineage>
        <taxon>Bacteria</taxon>
        <taxon>Bacillati</taxon>
        <taxon>Actinomycetota</taxon>
        <taxon>Actinomycetes</taxon>
        <taxon>Micrococcales</taxon>
        <taxon>Cellulomonadaceae</taxon>
        <taxon>Actinotalea</taxon>
    </lineage>
</organism>
<evidence type="ECO:0000313" key="1">
    <source>
        <dbReference type="EMBL" id="MBO1750248.1"/>
    </source>
</evidence>
<proteinExistence type="predicted"/>
<evidence type="ECO:0000313" key="2">
    <source>
        <dbReference type="Proteomes" id="UP000664209"/>
    </source>
</evidence>
<protein>
    <submittedName>
        <fullName evidence="1">Uncharacterized protein</fullName>
    </submittedName>
</protein>